<evidence type="ECO:0000313" key="2">
    <source>
        <dbReference type="EMBL" id="CAK9173175.1"/>
    </source>
</evidence>
<dbReference type="Proteomes" id="UP001642360">
    <property type="component" value="Unassembled WGS sequence"/>
</dbReference>
<dbReference type="EMBL" id="CAUOFW020006168">
    <property type="protein sequence ID" value="CAK9173175.1"/>
    <property type="molecule type" value="Genomic_DNA"/>
</dbReference>
<name>A0ABC8U291_9AQUA</name>
<dbReference type="Pfam" id="PF02519">
    <property type="entry name" value="Auxin_inducible"/>
    <property type="match status" value="1"/>
</dbReference>
<evidence type="ECO:0000256" key="1">
    <source>
        <dbReference type="ARBA" id="ARBA00006974"/>
    </source>
</evidence>
<dbReference type="PANTHER" id="PTHR31374">
    <property type="entry name" value="AUXIN-INDUCED PROTEIN-LIKE-RELATED"/>
    <property type="match status" value="1"/>
</dbReference>
<comment type="caution">
    <text evidence="2">The sequence shown here is derived from an EMBL/GenBank/DDBJ whole genome shotgun (WGS) entry which is preliminary data.</text>
</comment>
<dbReference type="InterPro" id="IPR003676">
    <property type="entry name" value="SAUR_fam"/>
</dbReference>
<reference evidence="2 3" key="1">
    <citation type="submission" date="2024-02" db="EMBL/GenBank/DDBJ databases">
        <authorList>
            <person name="Vignale AGUSTIN F."/>
            <person name="Sosa J E."/>
            <person name="Modenutti C."/>
        </authorList>
    </citation>
    <scope>NUCLEOTIDE SEQUENCE [LARGE SCALE GENOMIC DNA]</scope>
</reference>
<gene>
    <name evidence="2" type="ORF">ILEXP_LOCUS42916</name>
</gene>
<protein>
    <submittedName>
        <fullName evidence="2">Uncharacterized protein</fullName>
    </submittedName>
</protein>
<organism evidence="2 3">
    <name type="scientific">Ilex paraguariensis</name>
    <name type="common">yerba mate</name>
    <dbReference type="NCBI Taxonomy" id="185542"/>
    <lineage>
        <taxon>Eukaryota</taxon>
        <taxon>Viridiplantae</taxon>
        <taxon>Streptophyta</taxon>
        <taxon>Embryophyta</taxon>
        <taxon>Tracheophyta</taxon>
        <taxon>Spermatophyta</taxon>
        <taxon>Magnoliopsida</taxon>
        <taxon>eudicotyledons</taxon>
        <taxon>Gunneridae</taxon>
        <taxon>Pentapetalae</taxon>
        <taxon>asterids</taxon>
        <taxon>campanulids</taxon>
        <taxon>Aquifoliales</taxon>
        <taxon>Aquifoliaceae</taxon>
        <taxon>Ilex</taxon>
    </lineage>
</organism>
<dbReference type="PANTHER" id="PTHR31374:SF201">
    <property type="entry name" value="SAUR-LIKE AUXIN-RESPONSIVE PROTEIN FAMILY"/>
    <property type="match status" value="1"/>
</dbReference>
<dbReference type="AlphaFoldDB" id="A0ABC8U291"/>
<sequence>MKKTRGLRLKHKLVKVCRWFTHGRTKPRTTYVRLNPWSCTSRAMSILCNWSRYLRDGAKDLCFSKPNSGCIRVDQEPAETKPMSVPKGHLAVYVGENEDDTCRILVPVIYFNHPLFGDLLKEAEKVYGFHHSGGIQIPCRKSEFESVKMRVAVSAGNRRRWWRMRNSH</sequence>
<accession>A0ABC8U291</accession>
<comment type="similarity">
    <text evidence="1">Belongs to the ARG7 family.</text>
</comment>
<proteinExistence type="inferred from homology"/>
<keyword evidence="3" id="KW-1185">Reference proteome</keyword>
<evidence type="ECO:0000313" key="3">
    <source>
        <dbReference type="Proteomes" id="UP001642360"/>
    </source>
</evidence>